<keyword evidence="3 6" id="KW-0732">Signal</keyword>
<feature type="signal peptide" evidence="6">
    <location>
        <begin position="1"/>
        <end position="21"/>
    </location>
</feature>
<evidence type="ECO:0000256" key="6">
    <source>
        <dbReference type="SAM" id="SignalP"/>
    </source>
</evidence>
<sequence length="604" mass="68431">MKNILKLLMLIGCVLGGVSCADLDVRSDGRVTYEDIFRHYGRTKNYFTGCINKIPNISLTSYGGTALASFCDEAHDASDCADGAVSDWYKGYATASYFPITSPWGALYEAIRHCNTFLLYINDPEVATYSFREGEKNGWIAQVRVARAFYYLQLIKRYGGVPLVTVPYGTGHDYSVDRRATFEECADFIISECRRALATEELTGAVTFGFRWDINDTERGEITRAFAYAVMSQTALYAASPLWKDGTGAYTWEKAMEITKEALDQCLKHGFKLYATQPSANVAQNAYAYYHFTRSDPSRSLDKETIFESSAQTNVWKYAGTPITPGMERAGAGPSQELVDAYETIDGEPVLDLDQPYKDADHLEPNYNKNNLTYRENNPYANRDPRFYASVYYNGVRRYLDSRTETVDTYVGGNCGISDDVTDIRYTRTGYYLRKFNNYRSGNEIAGDGFIRIFRLAELYLNFAEAAYQAKGPDVLVKSTVGGSSMTARAAVNVIRSRAGMPELPRGLSKEVFGKRYRNERRVELAFEEHRFFDVRRWKILKETDDFVTGMKITSSLSGTLKYERIKLAQRGTNTDKYLMFPINRSEVDKMEEVTGVTWQNPGW</sequence>
<dbReference type="EMBL" id="RAZM01000038">
    <property type="protein sequence ID" value="RLT79715.1"/>
    <property type="molecule type" value="Genomic_DNA"/>
</dbReference>
<feature type="domain" description="RagB/SusD" evidence="7">
    <location>
        <begin position="318"/>
        <end position="604"/>
    </location>
</feature>
<protein>
    <submittedName>
        <fullName evidence="9">RagB/SusD family nutrient uptake outer membrane protein</fullName>
    </submittedName>
</protein>
<dbReference type="Pfam" id="PF14322">
    <property type="entry name" value="SusD-like_3"/>
    <property type="match status" value="1"/>
</dbReference>
<evidence type="ECO:0000259" key="7">
    <source>
        <dbReference type="Pfam" id="PF07980"/>
    </source>
</evidence>
<evidence type="ECO:0000259" key="8">
    <source>
        <dbReference type="Pfam" id="PF14322"/>
    </source>
</evidence>
<evidence type="ECO:0000256" key="4">
    <source>
        <dbReference type="ARBA" id="ARBA00023136"/>
    </source>
</evidence>
<gene>
    <name evidence="9" type="ORF">D7Y07_12270</name>
</gene>
<organism evidence="9 10">
    <name type="scientific">Bacteroides acidifaciens</name>
    <dbReference type="NCBI Taxonomy" id="85831"/>
    <lineage>
        <taxon>Bacteria</taxon>
        <taxon>Pseudomonadati</taxon>
        <taxon>Bacteroidota</taxon>
        <taxon>Bacteroidia</taxon>
        <taxon>Bacteroidales</taxon>
        <taxon>Bacteroidaceae</taxon>
        <taxon>Bacteroides</taxon>
    </lineage>
</organism>
<dbReference type="GO" id="GO:0009279">
    <property type="term" value="C:cell outer membrane"/>
    <property type="evidence" value="ECO:0007669"/>
    <property type="project" value="UniProtKB-SubCell"/>
</dbReference>
<evidence type="ECO:0000256" key="1">
    <source>
        <dbReference type="ARBA" id="ARBA00004442"/>
    </source>
</evidence>
<name>A0A3L7Z2L7_9BACE</name>
<evidence type="ECO:0000313" key="10">
    <source>
        <dbReference type="Proteomes" id="UP000267159"/>
    </source>
</evidence>
<accession>A0A3L7Z2L7</accession>
<proteinExistence type="inferred from homology"/>
<comment type="subcellular location">
    <subcellularLocation>
        <location evidence="1">Cell outer membrane</location>
    </subcellularLocation>
</comment>
<feature type="chain" id="PRO_5018117520" evidence="6">
    <location>
        <begin position="22"/>
        <end position="604"/>
    </location>
</feature>
<dbReference type="AlphaFoldDB" id="A0A3L7Z2L7"/>
<dbReference type="SUPFAM" id="SSF48452">
    <property type="entry name" value="TPR-like"/>
    <property type="match status" value="1"/>
</dbReference>
<keyword evidence="4" id="KW-0472">Membrane</keyword>
<dbReference type="Pfam" id="PF07980">
    <property type="entry name" value="SusD_RagB"/>
    <property type="match status" value="1"/>
</dbReference>
<comment type="caution">
    <text evidence="9">The sequence shown here is derived from an EMBL/GenBank/DDBJ whole genome shotgun (WGS) entry which is preliminary data.</text>
</comment>
<keyword evidence="5" id="KW-0998">Cell outer membrane</keyword>
<comment type="similarity">
    <text evidence="2">Belongs to the SusD family.</text>
</comment>
<dbReference type="Gene3D" id="1.25.40.390">
    <property type="match status" value="1"/>
</dbReference>
<reference evidence="9 10" key="1">
    <citation type="submission" date="2018-09" db="EMBL/GenBank/DDBJ databases">
        <title>Murine metabolic-syndrome-specific gut microbial biobank.</title>
        <authorList>
            <person name="Liu C."/>
        </authorList>
    </citation>
    <scope>NUCLEOTIDE SEQUENCE [LARGE SCALE GENOMIC DNA]</scope>
    <source>
        <strain evidence="9 10">0.1X-D8-26</strain>
    </source>
</reference>
<evidence type="ECO:0000256" key="2">
    <source>
        <dbReference type="ARBA" id="ARBA00006275"/>
    </source>
</evidence>
<dbReference type="InterPro" id="IPR011990">
    <property type="entry name" value="TPR-like_helical_dom_sf"/>
</dbReference>
<dbReference type="InterPro" id="IPR033985">
    <property type="entry name" value="SusD-like_N"/>
</dbReference>
<evidence type="ECO:0000313" key="9">
    <source>
        <dbReference type="EMBL" id="RLT79715.1"/>
    </source>
</evidence>
<dbReference type="PROSITE" id="PS51257">
    <property type="entry name" value="PROKAR_LIPOPROTEIN"/>
    <property type="match status" value="1"/>
</dbReference>
<evidence type="ECO:0000256" key="3">
    <source>
        <dbReference type="ARBA" id="ARBA00022729"/>
    </source>
</evidence>
<dbReference type="Proteomes" id="UP000267159">
    <property type="component" value="Unassembled WGS sequence"/>
</dbReference>
<feature type="domain" description="SusD-like N-terminal" evidence="8">
    <location>
        <begin position="90"/>
        <end position="196"/>
    </location>
</feature>
<evidence type="ECO:0000256" key="5">
    <source>
        <dbReference type="ARBA" id="ARBA00023237"/>
    </source>
</evidence>
<dbReference type="InterPro" id="IPR012944">
    <property type="entry name" value="SusD_RagB_dom"/>
</dbReference>